<feature type="domain" description="Elongation factor G-binding protein C-terminal treble-clef zinc-finger" evidence="1">
    <location>
        <begin position="8"/>
        <end position="162"/>
    </location>
</feature>
<organism evidence="2 3">
    <name type="scientific">Streptomyces chattanoogensis</name>
    <dbReference type="NCBI Taxonomy" id="66876"/>
    <lineage>
        <taxon>Bacteria</taxon>
        <taxon>Bacillati</taxon>
        <taxon>Actinomycetota</taxon>
        <taxon>Actinomycetes</taxon>
        <taxon>Kitasatosporales</taxon>
        <taxon>Streptomycetaceae</taxon>
        <taxon>Streptomyces</taxon>
    </lineage>
</organism>
<dbReference type="RefSeq" id="WP_053926176.1">
    <property type="nucleotide sequence ID" value="NZ_LGKG01000153.1"/>
</dbReference>
<dbReference type="PATRIC" id="fig|66876.3.peg.5903"/>
<accession>A0A0N0XSL5</accession>
<gene>
    <name evidence="2" type="ORF">ADL29_26980</name>
</gene>
<keyword evidence="3" id="KW-1185">Reference proteome</keyword>
<evidence type="ECO:0000313" key="3">
    <source>
        <dbReference type="Proteomes" id="UP000037982"/>
    </source>
</evidence>
<dbReference type="Pfam" id="PF16571">
    <property type="entry name" value="FBP_C"/>
    <property type="match status" value="1"/>
</dbReference>
<protein>
    <submittedName>
        <fullName evidence="2">FBP domain-containing protein</fullName>
    </submittedName>
</protein>
<sequence length="165" mass="17985">MEPIGEKEIRASFVNCSKGEARRISLPRELPELAWSELDFLGWRDPGAPDRGYLVTEREGDLVGLTLRTPQSAHRSFTKTTACAMCLTGHPGSGVSLLAAPKAGASGRQGNTVGAYFCSDLACSLYLRGKKQTGLLRYEESLTLDERITRTLTNVHLFVDKVLAA</sequence>
<evidence type="ECO:0000259" key="1">
    <source>
        <dbReference type="Pfam" id="PF16571"/>
    </source>
</evidence>
<dbReference type="Proteomes" id="UP000037982">
    <property type="component" value="Unassembled WGS sequence"/>
</dbReference>
<proteinExistence type="predicted"/>
<dbReference type="EMBL" id="LGKG01000153">
    <property type="protein sequence ID" value="KPC60936.1"/>
    <property type="molecule type" value="Genomic_DNA"/>
</dbReference>
<dbReference type="AlphaFoldDB" id="A0A0N0XSL5"/>
<comment type="caution">
    <text evidence="2">The sequence shown here is derived from an EMBL/GenBank/DDBJ whole genome shotgun (WGS) entry which is preliminary data.</text>
</comment>
<evidence type="ECO:0000313" key="2">
    <source>
        <dbReference type="EMBL" id="KPC60936.1"/>
    </source>
</evidence>
<name>A0A0N0XSL5_9ACTN</name>
<reference evidence="3" key="1">
    <citation type="submission" date="2015-07" db="EMBL/GenBank/DDBJ databases">
        <authorList>
            <person name="Ju K.-S."/>
            <person name="Doroghazi J.R."/>
            <person name="Metcalf W.W."/>
        </authorList>
    </citation>
    <scope>NUCLEOTIDE SEQUENCE [LARGE SCALE GENOMIC DNA]</scope>
    <source>
        <strain evidence="3">NRRL ISP-5002</strain>
    </source>
</reference>
<dbReference type="InterPro" id="IPR032330">
    <property type="entry name" value="EF-G-binding_C"/>
</dbReference>